<evidence type="ECO:0000313" key="7">
    <source>
        <dbReference type="Proteomes" id="UP000215559"/>
    </source>
</evidence>
<evidence type="ECO:0000256" key="1">
    <source>
        <dbReference type="ARBA" id="ARBA00004442"/>
    </source>
</evidence>
<dbReference type="AlphaFoldDB" id="A0A235BS34"/>
<evidence type="ECO:0000256" key="3">
    <source>
        <dbReference type="ARBA" id="ARBA00023237"/>
    </source>
</evidence>
<dbReference type="InterPro" id="IPR008969">
    <property type="entry name" value="CarboxyPept-like_regulatory"/>
</dbReference>
<dbReference type="GO" id="GO:0009279">
    <property type="term" value="C:cell outer membrane"/>
    <property type="evidence" value="ECO:0007669"/>
    <property type="project" value="UniProtKB-SubCell"/>
</dbReference>
<evidence type="ECO:0000256" key="4">
    <source>
        <dbReference type="PROSITE-ProRule" id="PRU00473"/>
    </source>
</evidence>
<dbReference type="PROSITE" id="PS01068">
    <property type="entry name" value="OMPA_1"/>
    <property type="match status" value="1"/>
</dbReference>
<evidence type="ECO:0000256" key="2">
    <source>
        <dbReference type="ARBA" id="ARBA00023136"/>
    </source>
</evidence>
<sequence length="189" mass="20719">KTGEPVAAVVSFPGSNVPEVKNDPETGVYKTDIPVGSYAAKVTAEGYIPQSAAVVLEENKPNIKDFELVKKGMSITLRGIYFDFNKAIIKLQSRPALEDAAKIMQDNPTIRVEIQGHTDNIGSDAYNQKLSERRAQSVVTYLVQNFGIDISRLTAKGYGESKPIASNDNAEGRALNRRVQFFIIGTKEK</sequence>
<dbReference type="PRINTS" id="PR01021">
    <property type="entry name" value="OMPADOMAIN"/>
</dbReference>
<dbReference type="EMBL" id="NOZP01000113">
    <property type="protein sequence ID" value="OYD15303.1"/>
    <property type="molecule type" value="Genomic_DNA"/>
</dbReference>
<protein>
    <recommendedName>
        <fullName evidence="5">OmpA-like domain-containing protein</fullName>
    </recommendedName>
</protein>
<dbReference type="PROSITE" id="PS51123">
    <property type="entry name" value="OMPA_2"/>
    <property type="match status" value="1"/>
</dbReference>
<keyword evidence="2 4" id="KW-0472">Membrane</keyword>
<gene>
    <name evidence="6" type="ORF">CH330_06140</name>
</gene>
<dbReference type="SUPFAM" id="SSF103088">
    <property type="entry name" value="OmpA-like"/>
    <property type="match status" value="1"/>
</dbReference>
<dbReference type="InterPro" id="IPR006665">
    <property type="entry name" value="OmpA-like"/>
</dbReference>
<organism evidence="6 7">
    <name type="scientific">candidate division WOR-3 bacterium JGI_Cruoil_03_51_56</name>
    <dbReference type="NCBI Taxonomy" id="1973747"/>
    <lineage>
        <taxon>Bacteria</taxon>
        <taxon>Bacteria division WOR-3</taxon>
    </lineage>
</organism>
<dbReference type="InterPro" id="IPR050330">
    <property type="entry name" value="Bact_OuterMem_StrucFunc"/>
</dbReference>
<dbReference type="Gene3D" id="3.30.1330.60">
    <property type="entry name" value="OmpA-like domain"/>
    <property type="match status" value="1"/>
</dbReference>
<comment type="subcellular location">
    <subcellularLocation>
        <location evidence="1">Cell outer membrane</location>
    </subcellularLocation>
</comment>
<proteinExistence type="predicted"/>
<dbReference type="CDD" id="cd07185">
    <property type="entry name" value="OmpA_C-like"/>
    <property type="match status" value="1"/>
</dbReference>
<dbReference type="SUPFAM" id="SSF49464">
    <property type="entry name" value="Carboxypeptidase regulatory domain-like"/>
    <property type="match status" value="1"/>
</dbReference>
<comment type="caution">
    <text evidence="6">The sequence shown here is derived from an EMBL/GenBank/DDBJ whole genome shotgun (WGS) entry which is preliminary data.</text>
</comment>
<name>A0A235BS34_UNCW3</name>
<dbReference type="Gene3D" id="2.60.40.1120">
    <property type="entry name" value="Carboxypeptidase-like, regulatory domain"/>
    <property type="match status" value="1"/>
</dbReference>
<accession>A0A235BS34</accession>
<dbReference type="InterPro" id="IPR006664">
    <property type="entry name" value="OMP_bac"/>
</dbReference>
<dbReference type="InterPro" id="IPR036737">
    <property type="entry name" value="OmpA-like_sf"/>
</dbReference>
<feature type="non-terminal residue" evidence="6">
    <location>
        <position position="1"/>
    </location>
</feature>
<evidence type="ECO:0000259" key="5">
    <source>
        <dbReference type="PROSITE" id="PS51123"/>
    </source>
</evidence>
<dbReference type="PANTHER" id="PTHR30329:SF21">
    <property type="entry name" value="LIPOPROTEIN YIAD-RELATED"/>
    <property type="match status" value="1"/>
</dbReference>
<feature type="domain" description="OmpA-like" evidence="5">
    <location>
        <begin position="69"/>
        <end position="187"/>
    </location>
</feature>
<keyword evidence="3" id="KW-0998">Cell outer membrane</keyword>
<dbReference type="Pfam" id="PF00691">
    <property type="entry name" value="OmpA"/>
    <property type="match status" value="1"/>
</dbReference>
<evidence type="ECO:0000313" key="6">
    <source>
        <dbReference type="EMBL" id="OYD15303.1"/>
    </source>
</evidence>
<dbReference type="InterPro" id="IPR006690">
    <property type="entry name" value="OMPA-like_CS"/>
</dbReference>
<dbReference type="Proteomes" id="UP000215559">
    <property type="component" value="Unassembled WGS sequence"/>
</dbReference>
<reference evidence="6 7" key="1">
    <citation type="submission" date="2017-07" db="EMBL/GenBank/DDBJ databases">
        <title>Recovery of genomes from metagenomes via a dereplication, aggregation, and scoring strategy.</title>
        <authorList>
            <person name="Sieber C.M."/>
            <person name="Probst A.J."/>
            <person name="Sharrar A."/>
            <person name="Thomas B.C."/>
            <person name="Hess M."/>
            <person name="Tringe S.G."/>
            <person name="Banfield J.F."/>
        </authorList>
    </citation>
    <scope>NUCLEOTIDE SEQUENCE [LARGE SCALE GENOMIC DNA]</scope>
    <source>
        <strain evidence="6">JGI_Cruoil_03_51_56</strain>
    </source>
</reference>
<dbReference type="PANTHER" id="PTHR30329">
    <property type="entry name" value="STATOR ELEMENT OF FLAGELLAR MOTOR COMPLEX"/>
    <property type="match status" value="1"/>
</dbReference>